<protein>
    <recommendedName>
        <fullName evidence="3">Ribosome recycling factor domain-containing protein</fullName>
    </recommendedName>
</protein>
<dbReference type="OrthoDB" id="407355at2759"/>
<dbReference type="AlphaFoldDB" id="A0A976M8S1"/>
<dbReference type="EMBL" id="CP056068">
    <property type="protein sequence ID" value="UKJ90598.2"/>
    <property type="molecule type" value="Genomic_DNA"/>
</dbReference>
<dbReference type="InterPro" id="IPR023584">
    <property type="entry name" value="Ribosome_recyc_fac_dom"/>
</dbReference>
<dbReference type="PANTHER" id="PTHR20982:SF3">
    <property type="entry name" value="MITOCHONDRIAL RIBOSOME RECYCLING FACTOR PSEUDO 1"/>
    <property type="match status" value="1"/>
</dbReference>
<dbReference type="Proteomes" id="UP000244803">
    <property type="component" value="Chromosome 2"/>
</dbReference>
<dbReference type="Gene3D" id="1.10.132.20">
    <property type="entry name" value="Ribosome-recycling factor"/>
    <property type="match status" value="1"/>
</dbReference>
<feature type="domain" description="Ribosome recycling factor" evidence="3">
    <location>
        <begin position="106"/>
        <end position="261"/>
    </location>
</feature>
<dbReference type="GO" id="GO:0006412">
    <property type="term" value="P:translation"/>
    <property type="evidence" value="ECO:0007669"/>
    <property type="project" value="UniProtKB-KW"/>
</dbReference>
<proteinExistence type="inferred from homology"/>
<dbReference type="PANTHER" id="PTHR20982">
    <property type="entry name" value="RIBOSOME RECYCLING FACTOR"/>
    <property type="match status" value="1"/>
</dbReference>
<keyword evidence="2" id="KW-0648">Protein biosynthesis</keyword>
<name>A0A976M8S1_THEOR</name>
<sequence length="263" mass="30290">MFKLLYTKNNNSRSEEDKSTSEYFRNSNTYYYMNWKKLKIQNLIIHLFHSFPRNIAKYNDFTLFGSKKKGSRAFVDNEDTSVSHDVLDRLQSDCKTKLKSIEDGLKFELSKINVHRAALIDHENIERESGDSQLRHIASIVTRGNFELIVNPYKKADLTDIFTSLSTSLAGYKVKLLESYVSVTIPELGSDMRKKSQENVKRLLNSGLDQIRLARQNSMKTLKNLESGLSQDMLFNQKKQIEGHIKSSTSNVEKMCNEKLSSL</sequence>
<dbReference type="GO" id="GO:0005739">
    <property type="term" value="C:mitochondrion"/>
    <property type="evidence" value="ECO:0007669"/>
    <property type="project" value="TreeGrafter"/>
</dbReference>
<gene>
    <name evidence="4" type="ORF">MACJ_001532</name>
</gene>
<evidence type="ECO:0000313" key="4">
    <source>
        <dbReference type="EMBL" id="UKJ90598.2"/>
    </source>
</evidence>
<dbReference type="InterPro" id="IPR002661">
    <property type="entry name" value="Ribosome_recyc_fac"/>
</dbReference>
<accession>A0A976M8S1</accession>
<dbReference type="InterPro" id="IPR036191">
    <property type="entry name" value="RRF_sf"/>
</dbReference>
<comment type="similarity">
    <text evidence="1">Belongs to the RRF family.</text>
</comment>
<dbReference type="Pfam" id="PF01765">
    <property type="entry name" value="RRF"/>
    <property type="match status" value="1"/>
</dbReference>
<evidence type="ECO:0000256" key="1">
    <source>
        <dbReference type="ARBA" id="ARBA00005912"/>
    </source>
</evidence>
<dbReference type="Gene3D" id="3.30.1360.40">
    <property type="match status" value="1"/>
</dbReference>
<evidence type="ECO:0000259" key="3">
    <source>
        <dbReference type="Pfam" id="PF01765"/>
    </source>
</evidence>
<reference evidence="4" key="1">
    <citation type="submission" date="2022-07" db="EMBL/GenBank/DDBJ databases">
        <title>Evaluation of T. orientalis genome assembly methods using nanopore sequencing and analysis of variation between genomes.</title>
        <authorList>
            <person name="Yam J."/>
            <person name="Micallef M.L."/>
            <person name="Liu M."/>
            <person name="Djordjevic S.P."/>
            <person name="Bogema D.R."/>
            <person name="Jenkins C."/>
        </authorList>
    </citation>
    <scope>NUCLEOTIDE SEQUENCE</scope>
    <source>
        <strain evidence="4">Fish Creek</strain>
    </source>
</reference>
<organism evidence="4 5">
    <name type="scientific">Theileria orientalis</name>
    <dbReference type="NCBI Taxonomy" id="68886"/>
    <lineage>
        <taxon>Eukaryota</taxon>
        <taxon>Sar</taxon>
        <taxon>Alveolata</taxon>
        <taxon>Apicomplexa</taxon>
        <taxon>Aconoidasida</taxon>
        <taxon>Piroplasmida</taxon>
        <taxon>Theileriidae</taxon>
        <taxon>Theileria</taxon>
    </lineage>
</organism>
<evidence type="ECO:0000256" key="2">
    <source>
        <dbReference type="ARBA" id="ARBA00022917"/>
    </source>
</evidence>
<dbReference type="SUPFAM" id="SSF55194">
    <property type="entry name" value="Ribosome recycling factor, RRF"/>
    <property type="match status" value="1"/>
</dbReference>
<dbReference type="GO" id="GO:0043023">
    <property type="term" value="F:ribosomal large subunit binding"/>
    <property type="evidence" value="ECO:0007669"/>
    <property type="project" value="TreeGrafter"/>
</dbReference>
<evidence type="ECO:0000313" key="5">
    <source>
        <dbReference type="Proteomes" id="UP000244803"/>
    </source>
</evidence>